<evidence type="ECO:0000313" key="1">
    <source>
        <dbReference type="EMBL" id="SDZ89570.1"/>
    </source>
</evidence>
<keyword evidence="2" id="KW-1185">Reference proteome</keyword>
<dbReference type="STRING" id="81409.SAMN04515656_10139"/>
<dbReference type="OrthoDB" id="9794581at2"/>
<organism evidence="1 2">
    <name type="scientific">Eubacterium aggregans</name>
    <dbReference type="NCBI Taxonomy" id="81409"/>
    <lineage>
        <taxon>Bacteria</taxon>
        <taxon>Bacillati</taxon>
        <taxon>Bacillota</taxon>
        <taxon>Clostridia</taxon>
        <taxon>Eubacteriales</taxon>
        <taxon>Eubacteriaceae</taxon>
        <taxon>Eubacterium</taxon>
    </lineage>
</organism>
<dbReference type="AlphaFoldDB" id="A0A1H3WRI3"/>
<dbReference type="Proteomes" id="UP000199394">
    <property type="component" value="Unassembled WGS sequence"/>
</dbReference>
<name>A0A1H3WRI3_9FIRM</name>
<evidence type="ECO:0000313" key="2">
    <source>
        <dbReference type="Proteomes" id="UP000199394"/>
    </source>
</evidence>
<accession>A0A1H3WRI3</accession>
<dbReference type="EMBL" id="FNRK01000001">
    <property type="protein sequence ID" value="SDZ89570.1"/>
    <property type="molecule type" value="Genomic_DNA"/>
</dbReference>
<proteinExistence type="predicted"/>
<sequence>MDIIVIQDVIAVAKRLDHKGLVNAFESFAHAEMLWNHKKVEVVSYGLTTNDFIDMLKKSYY</sequence>
<dbReference type="RefSeq" id="WP_090303997.1">
    <property type="nucleotide sequence ID" value="NZ_FNRK01000001.1"/>
</dbReference>
<protein>
    <submittedName>
        <fullName evidence="1">Uncharacterized protein</fullName>
    </submittedName>
</protein>
<reference evidence="1 2" key="1">
    <citation type="submission" date="2016-10" db="EMBL/GenBank/DDBJ databases">
        <authorList>
            <person name="de Groot N.N."/>
        </authorList>
    </citation>
    <scope>NUCLEOTIDE SEQUENCE [LARGE SCALE GENOMIC DNA]</scope>
    <source>
        <strain evidence="1 2">SR12</strain>
    </source>
</reference>
<gene>
    <name evidence="1" type="ORF">SAMN04515656_10139</name>
</gene>